<evidence type="ECO:0008006" key="4">
    <source>
        <dbReference type="Google" id="ProtNLM"/>
    </source>
</evidence>
<name>A0ABV7XIW1_9GAMM</name>
<sequence>MTSPDHRDDEQAARRAGVRRTVLVVAAIAVVIYIGFILSGVLAT</sequence>
<keyword evidence="3" id="KW-1185">Reference proteome</keyword>
<keyword evidence="1" id="KW-0812">Transmembrane</keyword>
<reference evidence="3" key="1">
    <citation type="journal article" date="2019" name="Int. J. Syst. Evol. Microbiol.">
        <title>The Global Catalogue of Microorganisms (GCM) 10K type strain sequencing project: providing services to taxonomists for standard genome sequencing and annotation.</title>
        <authorList>
            <consortium name="The Broad Institute Genomics Platform"/>
            <consortium name="The Broad Institute Genome Sequencing Center for Infectious Disease"/>
            <person name="Wu L."/>
            <person name="Ma J."/>
        </authorList>
    </citation>
    <scope>NUCLEOTIDE SEQUENCE [LARGE SCALE GENOMIC DNA]</scope>
    <source>
        <strain evidence="3">KCTC 42441</strain>
    </source>
</reference>
<keyword evidence="1" id="KW-0472">Membrane</keyword>
<evidence type="ECO:0000313" key="2">
    <source>
        <dbReference type="EMBL" id="MFC3715984.1"/>
    </source>
</evidence>
<dbReference type="RefSeq" id="WP_386743112.1">
    <property type="nucleotide sequence ID" value="NZ_JBHRYA010000007.1"/>
</dbReference>
<evidence type="ECO:0000256" key="1">
    <source>
        <dbReference type="SAM" id="Phobius"/>
    </source>
</evidence>
<organism evidence="2 3">
    <name type="scientific">Luteimonas soli</name>
    <dbReference type="NCBI Taxonomy" id="1648966"/>
    <lineage>
        <taxon>Bacteria</taxon>
        <taxon>Pseudomonadati</taxon>
        <taxon>Pseudomonadota</taxon>
        <taxon>Gammaproteobacteria</taxon>
        <taxon>Lysobacterales</taxon>
        <taxon>Lysobacteraceae</taxon>
        <taxon>Luteimonas</taxon>
    </lineage>
</organism>
<dbReference type="EMBL" id="JBHRYA010000007">
    <property type="protein sequence ID" value="MFC3715984.1"/>
    <property type="molecule type" value="Genomic_DNA"/>
</dbReference>
<proteinExistence type="predicted"/>
<feature type="transmembrane region" description="Helical" evidence="1">
    <location>
        <begin position="21"/>
        <end position="43"/>
    </location>
</feature>
<dbReference type="Proteomes" id="UP001595705">
    <property type="component" value="Unassembled WGS sequence"/>
</dbReference>
<gene>
    <name evidence="2" type="ORF">ACFONC_07465</name>
</gene>
<accession>A0ABV7XIW1</accession>
<protein>
    <recommendedName>
        <fullName evidence="4">AI-2E family transporter</fullName>
    </recommendedName>
</protein>
<comment type="caution">
    <text evidence="2">The sequence shown here is derived from an EMBL/GenBank/DDBJ whole genome shotgun (WGS) entry which is preliminary data.</text>
</comment>
<keyword evidence="1" id="KW-1133">Transmembrane helix</keyword>
<evidence type="ECO:0000313" key="3">
    <source>
        <dbReference type="Proteomes" id="UP001595705"/>
    </source>
</evidence>